<dbReference type="Gene3D" id="1.10.10.60">
    <property type="entry name" value="Homeodomain-like"/>
    <property type="match status" value="1"/>
</dbReference>
<gene>
    <name evidence="6" type="ORF">C7443_10453</name>
</gene>
<keyword evidence="2" id="KW-0805">Transcription regulation</keyword>
<keyword evidence="3" id="KW-0238">DNA-binding</keyword>
<dbReference type="CDD" id="cd06124">
    <property type="entry name" value="cupin_NimR-like_N"/>
    <property type="match status" value="1"/>
</dbReference>
<dbReference type="InterPro" id="IPR018060">
    <property type="entry name" value="HTH_AraC"/>
</dbReference>
<evidence type="ECO:0000259" key="5">
    <source>
        <dbReference type="PROSITE" id="PS01124"/>
    </source>
</evidence>
<dbReference type="SUPFAM" id="SSF46689">
    <property type="entry name" value="Homeodomain-like"/>
    <property type="match status" value="1"/>
</dbReference>
<dbReference type="InterPro" id="IPR003313">
    <property type="entry name" value="AraC-bd"/>
</dbReference>
<dbReference type="Proteomes" id="UP000246569">
    <property type="component" value="Unassembled WGS sequence"/>
</dbReference>
<dbReference type="Pfam" id="PF12833">
    <property type="entry name" value="HTH_18"/>
    <property type="match status" value="1"/>
</dbReference>
<dbReference type="PANTHER" id="PTHR11019">
    <property type="entry name" value="HTH-TYPE TRANSCRIPTIONAL REGULATOR NIMR"/>
    <property type="match status" value="1"/>
</dbReference>
<evidence type="ECO:0000313" key="6">
    <source>
        <dbReference type="EMBL" id="PWV62259.1"/>
    </source>
</evidence>
<evidence type="ECO:0000256" key="2">
    <source>
        <dbReference type="ARBA" id="ARBA00023015"/>
    </source>
</evidence>
<dbReference type="InterPro" id="IPR011051">
    <property type="entry name" value="RmlC_Cupin_sf"/>
</dbReference>
<dbReference type="PROSITE" id="PS01124">
    <property type="entry name" value="HTH_ARAC_FAMILY_2"/>
    <property type="match status" value="1"/>
</dbReference>
<dbReference type="Pfam" id="PF02311">
    <property type="entry name" value="AraC_binding"/>
    <property type="match status" value="1"/>
</dbReference>
<comment type="caution">
    <text evidence="6">The sequence shown here is derived from an EMBL/GenBank/DDBJ whole genome shotgun (WGS) entry which is preliminary data.</text>
</comment>
<dbReference type="RefSeq" id="WP_110018097.1">
    <property type="nucleotide sequence ID" value="NZ_QGTJ01000004.1"/>
</dbReference>
<proteinExistence type="predicted"/>
<keyword evidence="1" id="KW-0678">Repressor</keyword>
<sequence length="265" mass="29186">MKNRDTAAGPHLCTPPFTETLPAPVFCRTEHMPAHARYAPMRHPWGEFVYSFSGVTEVKAGAQHYLVPPQQGVWIAPQTEHTGLNHQQTVYCSVYVSLALCAALPAQSCVVLVSPLLRAILTHLRTLPDAADSPERTRLLRVLVDQLAGCATAGSYIPHSADPELDAVLQALREQPADNRSLAQLAAAFHFSERTLMRRCQRELGMSLTEWRQRLRVVRALPRLCAGHSVEAVALDLGYATSSAFIAMFHRLTGSSPARFVARTQ</sequence>
<dbReference type="GO" id="GO:0043565">
    <property type="term" value="F:sequence-specific DNA binding"/>
    <property type="evidence" value="ECO:0007669"/>
    <property type="project" value="InterPro"/>
</dbReference>
<dbReference type="FunFam" id="1.10.10.60:FF:000132">
    <property type="entry name" value="AraC family transcriptional regulator"/>
    <property type="match status" value="1"/>
</dbReference>
<evidence type="ECO:0000256" key="1">
    <source>
        <dbReference type="ARBA" id="ARBA00022491"/>
    </source>
</evidence>
<dbReference type="GO" id="GO:0003700">
    <property type="term" value="F:DNA-binding transcription factor activity"/>
    <property type="evidence" value="ECO:0007669"/>
    <property type="project" value="InterPro"/>
</dbReference>
<dbReference type="SUPFAM" id="SSF51182">
    <property type="entry name" value="RmlC-like cupins"/>
    <property type="match status" value="1"/>
</dbReference>
<dbReference type="InterPro" id="IPR009057">
    <property type="entry name" value="Homeodomain-like_sf"/>
</dbReference>
<dbReference type="OrthoDB" id="9804543at2"/>
<evidence type="ECO:0000256" key="4">
    <source>
        <dbReference type="ARBA" id="ARBA00023163"/>
    </source>
</evidence>
<protein>
    <submittedName>
        <fullName evidence="6">AraC family transcriptional regulator</fullName>
    </submittedName>
</protein>
<evidence type="ECO:0000313" key="7">
    <source>
        <dbReference type="Proteomes" id="UP000246569"/>
    </source>
</evidence>
<evidence type="ECO:0000256" key="3">
    <source>
        <dbReference type="ARBA" id="ARBA00023125"/>
    </source>
</evidence>
<dbReference type="AlphaFoldDB" id="A0A317N0P0"/>
<name>A0A317N0P0_9GAMM</name>
<keyword evidence="7" id="KW-1185">Reference proteome</keyword>
<reference evidence="6 7" key="1">
    <citation type="submission" date="2018-05" db="EMBL/GenBank/DDBJ databases">
        <title>Genomic Encyclopedia of Type Strains, Phase IV (KMG-IV): sequencing the most valuable type-strain genomes for metagenomic binning, comparative biology and taxonomic classification.</title>
        <authorList>
            <person name="Goeker M."/>
        </authorList>
    </citation>
    <scope>NUCLEOTIDE SEQUENCE [LARGE SCALE GENOMIC DNA]</scope>
    <source>
        <strain evidence="6 7">DSM 23606</strain>
    </source>
</reference>
<accession>A0A317N0P0</accession>
<dbReference type="EMBL" id="QGTJ01000004">
    <property type="protein sequence ID" value="PWV62259.1"/>
    <property type="molecule type" value="Genomic_DNA"/>
</dbReference>
<dbReference type="SMART" id="SM00342">
    <property type="entry name" value="HTH_ARAC"/>
    <property type="match status" value="1"/>
</dbReference>
<keyword evidence="4" id="KW-0804">Transcription</keyword>
<feature type="domain" description="HTH araC/xylS-type" evidence="5">
    <location>
        <begin position="166"/>
        <end position="263"/>
    </location>
</feature>
<dbReference type="PANTHER" id="PTHR11019:SF190">
    <property type="entry name" value="ARAC-FAMILY REGULATORY PROTEIN"/>
    <property type="match status" value="1"/>
</dbReference>
<organism evidence="6 7">
    <name type="scientific">Plasticicumulans acidivorans</name>
    <dbReference type="NCBI Taxonomy" id="886464"/>
    <lineage>
        <taxon>Bacteria</taxon>
        <taxon>Pseudomonadati</taxon>
        <taxon>Pseudomonadota</taxon>
        <taxon>Gammaproteobacteria</taxon>
        <taxon>Candidatus Competibacteraceae</taxon>
        <taxon>Plasticicumulans</taxon>
    </lineage>
</organism>